<evidence type="ECO:0000256" key="6">
    <source>
        <dbReference type="ARBA" id="ARBA00023015"/>
    </source>
</evidence>
<dbReference type="FunFam" id="1.10.472.10:FF:000002">
    <property type="entry name" value="Transcription factor IIIB 90 kDa subunit"/>
    <property type="match status" value="1"/>
</dbReference>
<dbReference type="Gene3D" id="1.20.5.650">
    <property type="entry name" value="Single helix bin"/>
    <property type="match status" value="1"/>
</dbReference>
<evidence type="ECO:0000256" key="1">
    <source>
        <dbReference type="ARBA" id="ARBA00004123"/>
    </source>
</evidence>
<evidence type="ECO:0000256" key="3">
    <source>
        <dbReference type="ARBA" id="ARBA00022723"/>
    </source>
</evidence>
<feature type="compositionally biased region" description="Acidic residues" evidence="12">
    <location>
        <begin position="629"/>
        <end position="640"/>
    </location>
</feature>
<dbReference type="InterPro" id="IPR013150">
    <property type="entry name" value="TFIIB_cyclin"/>
</dbReference>
<dbReference type="GO" id="GO:0097550">
    <property type="term" value="C:transcription preinitiation complex"/>
    <property type="evidence" value="ECO:0007669"/>
    <property type="project" value="TreeGrafter"/>
</dbReference>
<evidence type="ECO:0000313" key="14">
    <source>
        <dbReference type="EMBL" id="CRK95435.1"/>
    </source>
</evidence>
<keyword evidence="3" id="KW-0479">Metal-binding</keyword>
<dbReference type="PRINTS" id="PR00685">
    <property type="entry name" value="TIFACTORIIB"/>
</dbReference>
<feature type="compositionally biased region" description="Basic residues" evidence="12">
    <location>
        <begin position="482"/>
        <end position="492"/>
    </location>
</feature>
<evidence type="ECO:0000256" key="9">
    <source>
        <dbReference type="ARBA" id="ARBA00023242"/>
    </source>
</evidence>
<keyword evidence="6" id="KW-0805">Transcription regulation</keyword>
<dbReference type="AlphaFoldDB" id="A0A1J1I5H4"/>
<feature type="region of interest" description="Disordered" evidence="12">
    <location>
        <begin position="528"/>
        <end position="640"/>
    </location>
</feature>
<dbReference type="GO" id="GO:0008270">
    <property type="term" value="F:zinc ion binding"/>
    <property type="evidence" value="ECO:0007669"/>
    <property type="project" value="UniProtKB-KW"/>
</dbReference>
<name>A0A1J1I5H4_9DIPT</name>
<dbReference type="PANTHER" id="PTHR11618">
    <property type="entry name" value="TRANSCRIPTION INITIATION FACTOR IIB-RELATED"/>
    <property type="match status" value="1"/>
</dbReference>
<dbReference type="Pfam" id="PF00382">
    <property type="entry name" value="TFIIB"/>
    <property type="match status" value="2"/>
</dbReference>
<accession>A0A1J1I5H4</accession>
<evidence type="ECO:0000256" key="2">
    <source>
        <dbReference type="ARBA" id="ARBA00010857"/>
    </source>
</evidence>
<dbReference type="Gene3D" id="1.10.472.10">
    <property type="entry name" value="Cyclin-like"/>
    <property type="match status" value="2"/>
</dbReference>
<feature type="domain" description="TFIIB-type" evidence="13">
    <location>
        <begin position="1"/>
        <end position="31"/>
    </location>
</feature>
<protein>
    <recommendedName>
        <fullName evidence="10">B-related factor 1</fullName>
    </recommendedName>
</protein>
<evidence type="ECO:0000256" key="5">
    <source>
        <dbReference type="ARBA" id="ARBA00022833"/>
    </source>
</evidence>
<reference evidence="14 15" key="1">
    <citation type="submission" date="2015-04" db="EMBL/GenBank/DDBJ databases">
        <authorList>
            <person name="Syromyatnikov M.Y."/>
            <person name="Popov V.N."/>
        </authorList>
    </citation>
    <scope>NUCLEOTIDE SEQUENCE [LARGE SCALE GENOMIC DNA]</scope>
</reference>
<keyword evidence="7" id="KW-0010">Activator</keyword>
<dbReference type="PROSITE" id="PS51134">
    <property type="entry name" value="ZF_TFIIB"/>
    <property type="match status" value="1"/>
</dbReference>
<dbReference type="GO" id="GO:0017025">
    <property type="term" value="F:TBP-class protein binding"/>
    <property type="evidence" value="ECO:0007669"/>
    <property type="project" value="InterPro"/>
</dbReference>
<dbReference type="GO" id="GO:0000995">
    <property type="term" value="F:RNA polymerase III general transcription initiation factor activity"/>
    <property type="evidence" value="ECO:0007669"/>
    <property type="project" value="TreeGrafter"/>
</dbReference>
<feature type="region of interest" description="Disordered" evidence="12">
    <location>
        <begin position="472"/>
        <end position="500"/>
    </location>
</feature>
<gene>
    <name evidence="14" type="ORF">CLUMA_CG008649</name>
</gene>
<evidence type="ECO:0000256" key="10">
    <source>
        <dbReference type="ARBA" id="ARBA00031009"/>
    </source>
</evidence>
<dbReference type="Gene3D" id="2.20.25.10">
    <property type="match status" value="1"/>
</dbReference>
<dbReference type="GO" id="GO:0005634">
    <property type="term" value="C:nucleus"/>
    <property type="evidence" value="ECO:0007669"/>
    <property type="project" value="UniProtKB-SubCell"/>
</dbReference>
<dbReference type="OrthoDB" id="511529at2759"/>
<evidence type="ECO:0000256" key="8">
    <source>
        <dbReference type="ARBA" id="ARBA00023163"/>
    </source>
</evidence>
<dbReference type="SMART" id="SM00385">
    <property type="entry name" value="CYCLIN"/>
    <property type="match status" value="2"/>
</dbReference>
<dbReference type="STRING" id="568069.A0A1J1I5H4"/>
<evidence type="ECO:0000256" key="11">
    <source>
        <dbReference type="PROSITE-ProRule" id="PRU00469"/>
    </source>
</evidence>
<dbReference type="GO" id="GO:0000126">
    <property type="term" value="C:transcription factor TFIIIB complex"/>
    <property type="evidence" value="ECO:0007669"/>
    <property type="project" value="TreeGrafter"/>
</dbReference>
<dbReference type="InterPro" id="IPR036915">
    <property type="entry name" value="Cyclin-like_sf"/>
</dbReference>
<keyword evidence="4 11" id="KW-0863">Zinc-finger</keyword>
<feature type="compositionally biased region" description="Polar residues" evidence="12">
    <location>
        <begin position="555"/>
        <end position="565"/>
    </location>
</feature>
<dbReference type="PANTHER" id="PTHR11618:SF4">
    <property type="entry name" value="TRANSCRIPTION FACTOR IIIB 90 KDA SUBUNIT"/>
    <property type="match status" value="1"/>
</dbReference>
<comment type="similarity">
    <text evidence="2">Belongs to the TFIIB family.</text>
</comment>
<dbReference type="GO" id="GO:0001006">
    <property type="term" value="F:RNA polymerase III type 3 promoter sequence-specific DNA binding"/>
    <property type="evidence" value="ECO:0007669"/>
    <property type="project" value="TreeGrafter"/>
</dbReference>
<dbReference type="SUPFAM" id="SSF57783">
    <property type="entry name" value="Zinc beta-ribbon"/>
    <property type="match status" value="1"/>
</dbReference>
<comment type="subcellular location">
    <subcellularLocation>
        <location evidence="1">Nucleus</location>
    </subcellularLocation>
</comment>
<evidence type="ECO:0000256" key="4">
    <source>
        <dbReference type="ARBA" id="ARBA00022771"/>
    </source>
</evidence>
<evidence type="ECO:0000256" key="7">
    <source>
        <dbReference type="ARBA" id="ARBA00023159"/>
    </source>
</evidence>
<keyword evidence="8" id="KW-0804">Transcription</keyword>
<dbReference type="InterPro" id="IPR013137">
    <property type="entry name" value="Znf_TFIIB"/>
</dbReference>
<dbReference type="Pfam" id="PF08271">
    <property type="entry name" value="Zn_Ribbon_TF"/>
    <property type="match status" value="1"/>
</dbReference>
<dbReference type="FunFam" id="1.10.472.10:FF:000007">
    <property type="entry name" value="Transcription factor IIIB 90 kDa subunit"/>
    <property type="match status" value="1"/>
</dbReference>
<dbReference type="Proteomes" id="UP000183832">
    <property type="component" value="Unassembled WGS sequence"/>
</dbReference>
<dbReference type="GO" id="GO:0070897">
    <property type="term" value="P:transcription preinitiation complex assembly"/>
    <property type="evidence" value="ECO:0007669"/>
    <property type="project" value="InterPro"/>
</dbReference>
<sequence>MKKCSVCNSNEIEIDSARGDEVCTNCGAVLSDNIIVSEVQFEENAVGNSSAVGQFVSADSKGGATGYGKFHVGTSTESREVTLRKAKTGINHLCSILHLSNHCVDTAHNFFKMALSRNLTRGRKNSHIYAACVYITCRTEGTSHLLIDISDALQICCYELGRTYLKLSQALCINIPSIDPCIYIMRFANRLEFGEKTHEVSMTAQRLVQRMKKDSIHSGRRPSGLCGAALLLAARMHDFSRKPNDIVRVVKIHESTLRKRLLEFGETPSSALTIDEFMSIDLEAEQEPPSFKAARRKDKDRLQRLCDENEFTSLQIEIDAALERDLKKSRKRKLPGVPTAAVEEFDETTETDKFIVASIDNVIKEVLTVDDDAKVKKAETNVKAEFKPVVAPSLGLKPDLLALCTVSEKEQADLSMNKNASEVIDDLNLEDLDDDEIDGYILTESEAILKDRLWNQMNAEYLKIAKEREERAAREREEGKPEKKKRRPKKKPIGPSSTALDAIQKVLQEKKISSKINYDILKSLTASTHEKEENDTKPELPEVVDETSLPRPGTSRKTYFNLSNNRRSKVPQMGFPMASANEDDPKDQITTDNEDIADIDGEEALDIEDAIEQEPTESDRLGDILNQGDADEYSGPEEYF</sequence>
<evidence type="ECO:0000256" key="12">
    <source>
        <dbReference type="SAM" id="MobiDB-lite"/>
    </source>
</evidence>
<evidence type="ECO:0000259" key="13">
    <source>
        <dbReference type="PROSITE" id="PS51134"/>
    </source>
</evidence>
<dbReference type="Pfam" id="PF07741">
    <property type="entry name" value="BRF1"/>
    <property type="match status" value="1"/>
</dbReference>
<keyword evidence="5" id="KW-0862">Zinc</keyword>
<dbReference type="InterPro" id="IPR011665">
    <property type="entry name" value="BRF1_TBP-bd_dom"/>
</dbReference>
<feature type="compositionally biased region" description="Acidic residues" evidence="12">
    <location>
        <begin position="592"/>
        <end position="616"/>
    </location>
</feature>
<dbReference type="EMBL" id="CVRI01000041">
    <property type="protein sequence ID" value="CRK95435.1"/>
    <property type="molecule type" value="Genomic_DNA"/>
</dbReference>
<dbReference type="InterPro" id="IPR000812">
    <property type="entry name" value="TFIIB"/>
</dbReference>
<feature type="compositionally biased region" description="Basic and acidic residues" evidence="12">
    <location>
        <begin position="528"/>
        <end position="540"/>
    </location>
</feature>
<organism evidence="14 15">
    <name type="scientific">Clunio marinus</name>
    <dbReference type="NCBI Taxonomy" id="568069"/>
    <lineage>
        <taxon>Eukaryota</taxon>
        <taxon>Metazoa</taxon>
        <taxon>Ecdysozoa</taxon>
        <taxon>Arthropoda</taxon>
        <taxon>Hexapoda</taxon>
        <taxon>Insecta</taxon>
        <taxon>Pterygota</taxon>
        <taxon>Neoptera</taxon>
        <taxon>Endopterygota</taxon>
        <taxon>Diptera</taxon>
        <taxon>Nematocera</taxon>
        <taxon>Chironomoidea</taxon>
        <taxon>Chironomidae</taxon>
        <taxon>Clunio</taxon>
    </lineage>
</organism>
<keyword evidence="15" id="KW-1185">Reference proteome</keyword>
<dbReference type="CDD" id="cd20554">
    <property type="entry name" value="CYCLIN_TFIIIB90_rpt2"/>
    <property type="match status" value="1"/>
</dbReference>
<keyword evidence="9" id="KW-0539">Nucleus</keyword>
<evidence type="ECO:0000313" key="15">
    <source>
        <dbReference type="Proteomes" id="UP000183832"/>
    </source>
</evidence>
<dbReference type="InterPro" id="IPR013763">
    <property type="entry name" value="Cyclin-like_dom"/>
</dbReference>
<dbReference type="SUPFAM" id="SSF47954">
    <property type="entry name" value="Cyclin-like"/>
    <property type="match status" value="2"/>
</dbReference>
<feature type="compositionally biased region" description="Basic and acidic residues" evidence="12">
    <location>
        <begin position="472"/>
        <end position="481"/>
    </location>
</feature>
<dbReference type="CDD" id="cd20553">
    <property type="entry name" value="CYCLIN_TFIIIB90_rpt1"/>
    <property type="match status" value="1"/>
</dbReference>
<proteinExistence type="inferred from homology"/>